<comment type="caution">
    <text evidence="1">The sequence shown here is derived from an EMBL/GenBank/DDBJ whole genome shotgun (WGS) entry which is preliminary data.</text>
</comment>
<evidence type="ECO:0000313" key="2">
    <source>
        <dbReference type="Proteomes" id="UP000432015"/>
    </source>
</evidence>
<gene>
    <name evidence="1" type="ORF">GNZ18_33010</name>
</gene>
<dbReference type="Proteomes" id="UP000432015">
    <property type="component" value="Unassembled WGS sequence"/>
</dbReference>
<dbReference type="EMBL" id="WOFH01000014">
    <property type="protein sequence ID" value="MUN41378.1"/>
    <property type="molecule type" value="Genomic_DNA"/>
</dbReference>
<reference evidence="1 2" key="1">
    <citation type="submission" date="2019-11" db="EMBL/GenBank/DDBJ databases">
        <authorList>
            <person name="Cao P."/>
        </authorList>
    </citation>
    <scope>NUCLEOTIDE SEQUENCE [LARGE SCALE GENOMIC DNA]</scope>
    <source>
        <strain evidence="1 2">NEAU-AAG5</strain>
    </source>
</reference>
<organism evidence="1 2">
    <name type="scientific">Actinomadura litoris</name>
    <dbReference type="NCBI Taxonomy" id="2678616"/>
    <lineage>
        <taxon>Bacteria</taxon>
        <taxon>Bacillati</taxon>
        <taxon>Actinomycetota</taxon>
        <taxon>Actinomycetes</taxon>
        <taxon>Streptosporangiales</taxon>
        <taxon>Thermomonosporaceae</taxon>
        <taxon>Actinomadura</taxon>
    </lineage>
</organism>
<proteinExistence type="predicted"/>
<accession>A0A7K1LAC9</accession>
<evidence type="ECO:0000313" key="1">
    <source>
        <dbReference type="EMBL" id="MUN41378.1"/>
    </source>
</evidence>
<sequence length="115" mass="12376">MPEQQKHEDRPDATDPQYAALAALTASLQGRGYEPVHDKDTAVLNVVDPVDHPADTITCQPRAVDGGLLWFFNGAGTPIAPASHIVEATVLIVADRDKRTEQQGESADALHVTRP</sequence>
<dbReference type="AlphaFoldDB" id="A0A7K1LAC9"/>
<keyword evidence="2" id="KW-1185">Reference proteome</keyword>
<name>A0A7K1LAC9_9ACTN</name>
<dbReference type="RefSeq" id="WP_156220550.1">
    <property type="nucleotide sequence ID" value="NZ_WOFH01000014.1"/>
</dbReference>
<protein>
    <submittedName>
        <fullName evidence="1">Uncharacterized protein</fullName>
    </submittedName>
</protein>